<feature type="transmembrane region" description="Helical" evidence="2">
    <location>
        <begin position="147"/>
        <end position="171"/>
    </location>
</feature>
<evidence type="ECO:0000313" key="3">
    <source>
        <dbReference type="EMBL" id="GGB00537.1"/>
    </source>
</evidence>
<gene>
    <name evidence="3" type="ORF">GCM10010979_13770</name>
</gene>
<evidence type="ECO:0000313" key="4">
    <source>
        <dbReference type="Proteomes" id="UP000606922"/>
    </source>
</evidence>
<comment type="caution">
    <text evidence="3">The sequence shown here is derived from an EMBL/GenBank/DDBJ whole genome shotgun (WGS) entry which is preliminary data.</text>
</comment>
<keyword evidence="4" id="KW-1185">Reference proteome</keyword>
<name>A0A916SKA8_9MICO</name>
<reference evidence="3" key="2">
    <citation type="submission" date="2020-09" db="EMBL/GenBank/DDBJ databases">
        <authorList>
            <person name="Sun Q."/>
            <person name="Zhou Y."/>
        </authorList>
    </citation>
    <scope>NUCLEOTIDE SEQUENCE</scope>
    <source>
        <strain evidence="3">CGMCC 1.12813</strain>
    </source>
</reference>
<dbReference type="EMBL" id="BMGB01000001">
    <property type="protein sequence ID" value="GGB00537.1"/>
    <property type="molecule type" value="Genomic_DNA"/>
</dbReference>
<keyword evidence="2" id="KW-1133">Transmembrane helix</keyword>
<evidence type="ECO:0000256" key="1">
    <source>
        <dbReference type="SAM" id="MobiDB-lite"/>
    </source>
</evidence>
<feature type="transmembrane region" description="Helical" evidence="2">
    <location>
        <begin position="183"/>
        <end position="207"/>
    </location>
</feature>
<accession>A0A916SKA8</accession>
<sequence>MTNANDPIENDRRREAAAADASAGHRADRPVDAEPARTVDADGTPVAERPVVYEQPVTSTGSVPSERRPATEPSADGRTVRQNVVAREKEEFGGFKFGSAFFGWLTATGTVVILTALVAGAGAALGLGTETTSDDVTDVAQADAETIGIIGAIAVLVILLIAYYCGGYVAGRMARFSGAKQGVAVWIWAIVIAIVLAIVGAIAGSQYNVLSSLDTFPRIPIGEGELTTAGIITAVLALVVSLAGAVLGGLAGMRYHRKVDRAGLGK</sequence>
<feature type="region of interest" description="Disordered" evidence="1">
    <location>
        <begin position="1"/>
        <end position="82"/>
    </location>
</feature>
<evidence type="ECO:0000256" key="2">
    <source>
        <dbReference type="SAM" id="Phobius"/>
    </source>
</evidence>
<proteinExistence type="predicted"/>
<protein>
    <submittedName>
        <fullName evidence="3">Uncharacterized protein</fullName>
    </submittedName>
</protein>
<feature type="transmembrane region" description="Helical" evidence="2">
    <location>
        <begin position="227"/>
        <end position="251"/>
    </location>
</feature>
<keyword evidence="2" id="KW-0472">Membrane</keyword>
<organism evidence="3 4">
    <name type="scientific">Conyzicola nivalis</name>
    <dbReference type="NCBI Taxonomy" id="1477021"/>
    <lineage>
        <taxon>Bacteria</taxon>
        <taxon>Bacillati</taxon>
        <taxon>Actinomycetota</taxon>
        <taxon>Actinomycetes</taxon>
        <taxon>Micrococcales</taxon>
        <taxon>Microbacteriaceae</taxon>
        <taxon>Conyzicola</taxon>
    </lineage>
</organism>
<dbReference type="Proteomes" id="UP000606922">
    <property type="component" value="Unassembled WGS sequence"/>
</dbReference>
<feature type="compositionally biased region" description="Basic and acidic residues" evidence="1">
    <location>
        <begin position="9"/>
        <end position="40"/>
    </location>
</feature>
<keyword evidence="2" id="KW-0812">Transmembrane</keyword>
<feature type="transmembrane region" description="Helical" evidence="2">
    <location>
        <begin position="101"/>
        <end position="127"/>
    </location>
</feature>
<dbReference type="AlphaFoldDB" id="A0A916SKA8"/>
<dbReference type="RefSeq" id="WP_188509909.1">
    <property type="nucleotide sequence ID" value="NZ_BMGB01000001.1"/>
</dbReference>
<reference evidence="3" key="1">
    <citation type="journal article" date="2014" name="Int. J. Syst. Evol. Microbiol.">
        <title>Complete genome sequence of Corynebacterium casei LMG S-19264T (=DSM 44701T), isolated from a smear-ripened cheese.</title>
        <authorList>
            <consortium name="US DOE Joint Genome Institute (JGI-PGF)"/>
            <person name="Walter F."/>
            <person name="Albersmeier A."/>
            <person name="Kalinowski J."/>
            <person name="Ruckert C."/>
        </authorList>
    </citation>
    <scope>NUCLEOTIDE SEQUENCE</scope>
    <source>
        <strain evidence="3">CGMCC 1.12813</strain>
    </source>
</reference>